<feature type="transmembrane region" description="Helical" evidence="1">
    <location>
        <begin position="27"/>
        <end position="45"/>
    </location>
</feature>
<reference evidence="2 3" key="1">
    <citation type="submission" date="2020-03" db="EMBL/GenBank/DDBJ databases">
        <title>Soil Listeria distribution.</title>
        <authorList>
            <person name="Liao J."/>
            <person name="Wiedmann M."/>
        </authorList>
    </citation>
    <scope>NUCLEOTIDE SEQUENCE [LARGE SCALE GENOMIC DNA]</scope>
    <source>
        <strain evidence="2 3">FSL L7-0245</strain>
    </source>
</reference>
<protein>
    <submittedName>
        <fullName evidence="2">Uncharacterized protein</fullName>
    </submittedName>
</protein>
<name>A0A7X0Z0A4_9LIST</name>
<keyword evidence="1" id="KW-0812">Transmembrane</keyword>
<keyword evidence="1" id="KW-0472">Membrane</keyword>
<gene>
    <name evidence="2" type="ORF">HCB26_09970</name>
</gene>
<sequence>MEFILCLVGGITSSIIGITILESKASALKKIIGMFFFLGLGSMLLKNAWESGKIFFG</sequence>
<dbReference type="RefSeq" id="WP_185524514.1">
    <property type="nucleotide sequence ID" value="NZ_JAARYH010000004.1"/>
</dbReference>
<dbReference type="EMBL" id="JAARYH010000004">
    <property type="protein sequence ID" value="MBC2166889.1"/>
    <property type="molecule type" value="Genomic_DNA"/>
</dbReference>
<organism evidence="2 3">
    <name type="scientific">Listeria booriae</name>
    <dbReference type="NCBI Taxonomy" id="1552123"/>
    <lineage>
        <taxon>Bacteria</taxon>
        <taxon>Bacillati</taxon>
        <taxon>Bacillota</taxon>
        <taxon>Bacilli</taxon>
        <taxon>Bacillales</taxon>
        <taxon>Listeriaceae</taxon>
        <taxon>Listeria</taxon>
    </lineage>
</organism>
<keyword evidence="1" id="KW-1133">Transmembrane helix</keyword>
<comment type="caution">
    <text evidence="2">The sequence shown here is derived from an EMBL/GenBank/DDBJ whole genome shotgun (WGS) entry which is preliminary data.</text>
</comment>
<evidence type="ECO:0000313" key="2">
    <source>
        <dbReference type="EMBL" id="MBC2166889.1"/>
    </source>
</evidence>
<evidence type="ECO:0000256" key="1">
    <source>
        <dbReference type="SAM" id="Phobius"/>
    </source>
</evidence>
<dbReference type="Proteomes" id="UP000519573">
    <property type="component" value="Unassembled WGS sequence"/>
</dbReference>
<evidence type="ECO:0000313" key="3">
    <source>
        <dbReference type="Proteomes" id="UP000519573"/>
    </source>
</evidence>
<dbReference type="AlphaFoldDB" id="A0A7X0Z0A4"/>
<accession>A0A7X0Z0A4</accession>
<proteinExistence type="predicted"/>